<gene>
    <name evidence="2" type="ORF">LVIROSA_LOCUS39274</name>
</gene>
<feature type="compositionally biased region" description="Low complexity" evidence="1">
    <location>
        <begin position="117"/>
        <end position="130"/>
    </location>
</feature>
<evidence type="ECO:0000256" key="1">
    <source>
        <dbReference type="SAM" id="MobiDB-lite"/>
    </source>
</evidence>
<sequence length="148" mass="17462">MNPHHPSMLARHIDVLRKVFSIDTTTEAPLKKRWIGEEKWLTFEALIHTEDHRQCQVPYLFISLPQIQPDWTLELQFLRRTMATPDADKYMQHFEFDFRANVSIFVHSVDDLYRRQSPSSSNLHQPPSSSRTSPASINNLTTDCLRRW</sequence>
<keyword evidence="3" id="KW-1185">Reference proteome</keyword>
<accession>A0AAU9PUQ9</accession>
<proteinExistence type="predicted"/>
<dbReference type="EMBL" id="CAKMRJ010005745">
    <property type="protein sequence ID" value="CAH1454075.1"/>
    <property type="molecule type" value="Genomic_DNA"/>
</dbReference>
<evidence type="ECO:0000313" key="3">
    <source>
        <dbReference type="Proteomes" id="UP001157418"/>
    </source>
</evidence>
<protein>
    <submittedName>
        <fullName evidence="2">Uncharacterized protein</fullName>
    </submittedName>
</protein>
<reference evidence="2 3" key="1">
    <citation type="submission" date="2022-01" db="EMBL/GenBank/DDBJ databases">
        <authorList>
            <person name="Xiong W."/>
            <person name="Schranz E."/>
        </authorList>
    </citation>
    <scope>NUCLEOTIDE SEQUENCE [LARGE SCALE GENOMIC DNA]</scope>
</reference>
<comment type="caution">
    <text evidence="2">The sequence shown here is derived from an EMBL/GenBank/DDBJ whole genome shotgun (WGS) entry which is preliminary data.</text>
</comment>
<organism evidence="2 3">
    <name type="scientific">Lactuca virosa</name>
    <dbReference type="NCBI Taxonomy" id="75947"/>
    <lineage>
        <taxon>Eukaryota</taxon>
        <taxon>Viridiplantae</taxon>
        <taxon>Streptophyta</taxon>
        <taxon>Embryophyta</taxon>
        <taxon>Tracheophyta</taxon>
        <taxon>Spermatophyta</taxon>
        <taxon>Magnoliopsida</taxon>
        <taxon>eudicotyledons</taxon>
        <taxon>Gunneridae</taxon>
        <taxon>Pentapetalae</taxon>
        <taxon>asterids</taxon>
        <taxon>campanulids</taxon>
        <taxon>Asterales</taxon>
        <taxon>Asteraceae</taxon>
        <taxon>Cichorioideae</taxon>
        <taxon>Cichorieae</taxon>
        <taxon>Lactucinae</taxon>
        <taxon>Lactuca</taxon>
    </lineage>
</organism>
<dbReference type="AlphaFoldDB" id="A0AAU9PUQ9"/>
<evidence type="ECO:0000313" key="2">
    <source>
        <dbReference type="EMBL" id="CAH1454075.1"/>
    </source>
</evidence>
<name>A0AAU9PUQ9_9ASTR</name>
<feature type="region of interest" description="Disordered" evidence="1">
    <location>
        <begin position="117"/>
        <end position="137"/>
    </location>
</feature>
<dbReference type="Proteomes" id="UP001157418">
    <property type="component" value="Unassembled WGS sequence"/>
</dbReference>